<keyword evidence="2" id="KW-1185">Reference proteome</keyword>
<organism evidence="1 2">
    <name type="scientific">Porphyromonas endodontalis (strain ATCC 35406 / DSM 24491 / JCM 8526 / CCUG 16442 / BCRC 14492 / NCTC 13058 / HG 370)</name>
    <name type="common">Bacteroides endodontalis</name>
    <dbReference type="NCBI Taxonomy" id="553175"/>
    <lineage>
        <taxon>Bacteria</taxon>
        <taxon>Pseudomonadati</taxon>
        <taxon>Bacteroidota</taxon>
        <taxon>Bacteroidia</taxon>
        <taxon>Bacteroidales</taxon>
        <taxon>Porphyromonadaceae</taxon>
        <taxon>Porphyromonas</taxon>
    </lineage>
</organism>
<dbReference type="STRING" id="553175.POREN0001_0241"/>
<sequence>MVSNRELHFKVEVLFTNRNKEVVSHSGIKVVSLAPIQRETRNFTA</sequence>
<evidence type="ECO:0000313" key="2">
    <source>
        <dbReference type="Proteomes" id="UP000004295"/>
    </source>
</evidence>
<dbReference type="RefSeq" id="WP_004333720.1">
    <property type="nucleotide sequence ID" value="NZ_ACNN01000020.1"/>
</dbReference>
<dbReference type="Proteomes" id="UP000004295">
    <property type="component" value="Unassembled WGS sequence"/>
</dbReference>
<evidence type="ECO:0000313" key="1">
    <source>
        <dbReference type="EMBL" id="EEN82788.1"/>
    </source>
</evidence>
<reference evidence="1 2" key="1">
    <citation type="submission" date="2009-04" db="EMBL/GenBank/DDBJ databases">
        <authorList>
            <person name="Sebastian Y."/>
            <person name="Madupu R."/>
            <person name="Durkin A.S."/>
            <person name="Torralba M."/>
            <person name="Methe B."/>
            <person name="Sutton G.G."/>
            <person name="Strausberg R.L."/>
            <person name="Nelson K.E."/>
        </authorList>
    </citation>
    <scope>NUCLEOTIDE SEQUENCE [LARGE SCALE GENOMIC DNA]</scope>
    <source>
        <strain evidence="2">ATCC 35406 / BCRC 14492 / JCM 8526 / NCTC 13058 / HG 370</strain>
    </source>
</reference>
<proteinExistence type="predicted"/>
<dbReference type="EMBL" id="ACNN01000020">
    <property type="protein sequence ID" value="EEN82788.1"/>
    <property type="molecule type" value="Genomic_DNA"/>
</dbReference>
<comment type="caution">
    <text evidence="1">The sequence shown here is derived from an EMBL/GenBank/DDBJ whole genome shotgun (WGS) entry which is preliminary data.</text>
</comment>
<dbReference type="AlphaFoldDB" id="C3JAK4"/>
<name>C3JAK4_POREA</name>
<protein>
    <submittedName>
        <fullName evidence="1">Uncharacterized protein</fullName>
    </submittedName>
</protein>
<accession>C3JAK4</accession>
<gene>
    <name evidence="1" type="ORF">POREN0001_0241</name>
</gene>